<feature type="transmembrane region" description="Helical" evidence="1">
    <location>
        <begin position="57"/>
        <end position="76"/>
    </location>
</feature>
<keyword evidence="3" id="KW-1185">Reference proteome</keyword>
<keyword evidence="1" id="KW-0472">Membrane</keyword>
<sequence>MPLDFVYQLNDFDTLKVLTKGEFTAAYVTISNEYYDGPEITEVSTVESPPNASSSPATPAFSVLCAVFAIASIVVLRKRHE</sequence>
<dbReference type="EMBL" id="PGGK01000003">
    <property type="protein sequence ID" value="TGC10567.1"/>
    <property type="molecule type" value="Genomic_DNA"/>
</dbReference>
<keyword evidence="1" id="KW-1133">Transmembrane helix</keyword>
<evidence type="ECO:0000256" key="1">
    <source>
        <dbReference type="SAM" id="Phobius"/>
    </source>
</evidence>
<gene>
    <name evidence="2" type="ORF">CUN85_03480</name>
</gene>
<accession>A0A4E0Q6Q3</accession>
<dbReference type="Proteomes" id="UP000297295">
    <property type="component" value="Unassembled WGS sequence"/>
</dbReference>
<dbReference type="AlphaFoldDB" id="A0A4E0Q6Q3"/>
<dbReference type="RefSeq" id="WP_135388947.1">
    <property type="nucleotide sequence ID" value="NZ_PGGK01000003.1"/>
</dbReference>
<organism evidence="2 3">
    <name type="scientific">Methanolobus halotolerans</name>
    <dbReference type="NCBI Taxonomy" id="2052935"/>
    <lineage>
        <taxon>Archaea</taxon>
        <taxon>Methanobacteriati</taxon>
        <taxon>Methanobacteriota</taxon>
        <taxon>Stenosarchaea group</taxon>
        <taxon>Methanomicrobia</taxon>
        <taxon>Methanosarcinales</taxon>
        <taxon>Methanosarcinaceae</taxon>
        <taxon>Methanolobus</taxon>
    </lineage>
</organism>
<comment type="caution">
    <text evidence="2">The sequence shown here is derived from an EMBL/GenBank/DDBJ whole genome shotgun (WGS) entry which is preliminary data.</text>
</comment>
<protein>
    <submittedName>
        <fullName evidence="2">Uncharacterized protein</fullName>
    </submittedName>
</protein>
<reference evidence="2 3" key="1">
    <citation type="submission" date="2017-11" db="EMBL/GenBank/DDBJ databases">
        <title>Isolation and Characterization of Methanogenic Archaea from Saline Meromictic Lake at Siberia.</title>
        <authorList>
            <person name="Shen Y."/>
            <person name="Huang H.-H."/>
            <person name="Lai M.-C."/>
            <person name="Chen S.-C."/>
        </authorList>
    </citation>
    <scope>NUCLEOTIDE SEQUENCE [LARGE SCALE GENOMIC DNA]</scope>
    <source>
        <strain evidence="2 3">SY-01</strain>
    </source>
</reference>
<evidence type="ECO:0000313" key="3">
    <source>
        <dbReference type="Proteomes" id="UP000297295"/>
    </source>
</evidence>
<evidence type="ECO:0000313" key="2">
    <source>
        <dbReference type="EMBL" id="TGC10567.1"/>
    </source>
</evidence>
<keyword evidence="1" id="KW-0812">Transmembrane</keyword>
<proteinExistence type="predicted"/>
<name>A0A4E0Q6Q3_9EURY</name>